<comment type="similarity">
    <text evidence="2">Belongs to the binding-protein-dependent transport system permease family. FecCD subfamily.</text>
</comment>
<evidence type="ECO:0000256" key="4">
    <source>
        <dbReference type="ARBA" id="ARBA00022475"/>
    </source>
</evidence>
<dbReference type="SUPFAM" id="SSF81345">
    <property type="entry name" value="ABC transporter involved in vitamin B12 uptake, BtuC"/>
    <property type="match status" value="1"/>
</dbReference>
<feature type="transmembrane region" description="Helical" evidence="8">
    <location>
        <begin position="151"/>
        <end position="171"/>
    </location>
</feature>
<evidence type="ECO:0000313" key="9">
    <source>
        <dbReference type="EMBL" id="RGJ07931.1"/>
    </source>
</evidence>
<reference evidence="9 10" key="1">
    <citation type="submission" date="2018-08" db="EMBL/GenBank/DDBJ databases">
        <title>A genome reference for cultivated species of the human gut microbiota.</title>
        <authorList>
            <person name="Zou Y."/>
            <person name="Xue W."/>
            <person name="Luo G."/>
        </authorList>
    </citation>
    <scope>NUCLEOTIDE SEQUENCE [LARGE SCALE GENOMIC DNA]</scope>
    <source>
        <strain evidence="9 10">TM09-12</strain>
    </source>
</reference>
<evidence type="ECO:0000256" key="2">
    <source>
        <dbReference type="ARBA" id="ARBA00007935"/>
    </source>
</evidence>
<evidence type="ECO:0000256" key="8">
    <source>
        <dbReference type="SAM" id="Phobius"/>
    </source>
</evidence>
<dbReference type="InterPro" id="IPR000522">
    <property type="entry name" value="ABC_transptr_permease_BtuC"/>
</dbReference>
<dbReference type="GO" id="GO:0005886">
    <property type="term" value="C:plasma membrane"/>
    <property type="evidence" value="ECO:0007669"/>
    <property type="project" value="UniProtKB-SubCell"/>
</dbReference>
<dbReference type="GO" id="GO:0022857">
    <property type="term" value="F:transmembrane transporter activity"/>
    <property type="evidence" value="ECO:0007669"/>
    <property type="project" value="InterPro"/>
</dbReference>
<accession>A0A374PCU0</accession>
<dbReference type="EMBL" id="QSON01000001">
    <property type="protein sequence ID" value="RGJ07931.1"/>
    <property type="molecule type" value="Genomic_DNA"/>
</dbReference>
<gene>
    <name evidence="9" type="ORF">DXD79_00505</name>
</gene>
<feature type="transmembrane region" description="Helical" evidence="8">
    <location>
        <begin position="12"/>
        <end position="33"/>
    </location>
</feature>
<evidence type="ECO:0000256" key="5">
    <source>
        <dbReference type="ARBA" id="ARBA00022692"/>
    </source>
</evidence>
<dbReference type="RefSeq" id="WP_117630433.1">
    <property type="nucleotide sequence ID" value="NZ_QSON01000001.1"/>
</dbReference>
<keyword evidence="4" id="KW-1003">Cell membrane</keyword>
<protein>
    <submittedName>
        <fullName evidence="9">Iron ABC transporter permease</fullName>
    </submittedName>
</protein>
<comment type="caution">
    <text evidence="9">The sequence shown here is derived from an EMBL/GenBank/DDBJ whole genome shotgun (WGS) entry which is preliminary data.</text>
</comment>
<dbReference type="PANTHER" id="PTHR30472:SF64">
    <property type="entry name" value="IRON(3+)-HYDROXAMATE IMPORT SYSTEM PERMEASE PROTEIN FHUG"/>
    <property type="match status" value="1"/>
</dbReference>
<dbReference type="AlphaFoldDB" id="A0A374PCU0"/>
<keyword evidence="7 8" id="KW-0472">Membrane</keyword>
<evidence type="ECO:0000256" key="3">
    <source>
        <dbReference type="ARBA" id="ARBA00022448"/>
    </source>
</evidence>
<feature type="transmembrane region" description="Helical" evidence="8">
    <location>
        <begin position="204"/>
        <end position="223"/>
    </location>
</feature>
<sequence>MKKEHRQKAVPWVLLIAMIAAVLLSVNCGYSRIPYSDVIASLLNPGDPNASVILLQIRLPRIVLAVLCGMGLALSGCVLQAVTENPLADPGILGINAGAGFTVMLFLTLFPALHTSTMIFQPLFAMAGGLLAAVLLYVFSKRNGKVRPAYLLLGGIGLSAGFSSVMLIMAADMENSSYQLVARWLAGNIWGTSWYQVKALLPYLLLLIPLLFTKTGVLDLLLLGEDVSLALGVQVERERKILLAVAVALAASCISVSGGIGFIGLVAPHIARKFVGGRHPLLLPASMLFGGLLLLLADTIGRSLFGPIEIPVGIVISVLAAPYFLILLRRQI</sequence>
<feature type="transmembrane region" description="Helical" evidence="8">
    <location>
        <begin position="243"/>
        <end position="267"/>
    </location>
</feature>
<dbReference type="FunFam" id="1.10.3470.10:FF:000001">
    <property type="entry name" value="Vitamin B12 ABC transporter permease BtuC"/>
    <property type="match status" value="1"/>
</dbReference>
<proteinExistence type="inferred from homology"/>
<dbReference type="InterPro" id="IPR037294">
    <property type="entry name" value="ABC_BtuC-like"/>
</dbReference>
<evidence type="ECO:0000256" key="1">
    <source>
        <dbReference type="ARBA" id="ARBA00004651"/>
    </source>
</evidence>
<evidence type="ECO:0000256" key="7">
    <source>
        <dbReference type="ARBA" id="ARBA00023136"/>
    </source>
</evidence>
<evidence type="ECO:0000313" key="10">
    <source>
        <dbReference type="Proteomes" id="UP000263014"/>
    </source>
</evidence>
<keyword evidence="5 8" id="KW-0812">Transmembrane</keyword>
<feature type="transmembrane region" description="Helical" evidence="8">
    <location>
        <begin position="279"/>
        <end position="296"/>
    </location>
</feature>
<evidence type="ECO:0000256" key="6">
    <source>
        <dbReference type="ARBA" id="ARBA00022989"/>
    </source>
</evidence>
<feature type="transmembrane region" description="Helical" evidence="8">
    <location>
        <begin position="53"/>
        <end position="79"/>
    </location>
</feature>
<keyword evidence="3" id="KW-0813">Transport</keyword>
<feature type="transmembrane region" description="Helical" evidence="8">
    <location>
        <begin position="308"/>
        <end position="328"/>
    </location>
</feature>
<dbReference type="Proteomes" id="UP000263014">
    <property type="component" value="Unassembled WGS sequence"/>
</dbReference>
<dbReference type="Gene3D" id="1.10.3470.10">
    <property type="entry name" value="ABC transporter involved in vitamin B12 uptake, BtuC"/>
    <property type="match status" value="1"/>
</dbReference>
<dbReference type="CDD" id="cd06550">
    <property type="entry name" value="TM_ABC_iron-siderophores_like"/>
    <property type="match status" value="1"/>
</dbReference>
<feature type="transmembrane region" description="Helical" evidence="8">
    <location>
        <begin position="119"/>
        <end position="139"/>
    </location>
</feature>
<keyword evidence="6 8" id="KW-1133">Transmembrane helix</keyword>
<dbReference type="GO" id="GO:0033214">
    <property type="term" value="P:siderophore-iron import into cell"/>
    <property type="evidence" value="ECO:0007669"/>
    <property type="project" value="TreeGrafter"/>
</dbReference>
<dbReference type="PANTHER" id="PTHR30472">
    <property type="entry name" value="FERRIC ENTEROBACTIN TRANSPORT SYSTEM PERMEASE PROTEIN"/>
    <property type="match status" value="1"/>
</dbReference>
<feature type="transmembrane region" description="Helical" evidence="8">
    <location>
        <begin position="91"/>
        <end position="113"/>
    </location>
</feature>
<dbReference type="Pfam" id="PF01032">
    <property type="entry name" value="FecCD"/>
    <property type="match status" value="1"/>
</dbReference>
<comment type="subcellular location">
    <subcellularLocation>
        <location evidence="1">Cell membrane</location>
        <topology evidence="1">Multi-pass membrane protein</topology>
    </subcellularLocation>
</comment>
<name>A0A374PCU0_9FIRM</name>
<organism evidence="9 10">
    <name type="scientific">Hungatella hathewayi</name>
    <dbReference type="NCBI Taxonomy" id="154046"/>
    <lineage>
        <taxon>Bacteria</taxon>
        <taxon>Bacillati</taxon>
        <taxon>Bacillota</taxon>
        <taxon>Clostridia</taxon>
        <taxon>Lachnospirales</taxon>
        <taxon>Lachnospiraceae</taxon>
        <taxon>Hungatella</taxon>
    </lineage>
</organism>